<reference evidence="4 5" key="1">
    <citation type="submission" date="2020-10" db="EMBL/GenBank/DDBJ databases">
        <title>Ramlibacter sp. HM2 16S ribosomal RNA gene Genome sequencing and assembly.</title>
        <authorList>
            <person name="Kang M."/>
        </authorList>
    </citation>
    <scope>NUCLEOTIDE SEQUENCE [LARGE SCALE GENOMIC DNA]</scope>
    <source>
        <strain evidence="4 5">HM2</strain>
    </source>
</reference>
<dbReference type="SUPFAM" id="SSF53448">
    <property type="entry name" value="Nucleotide-diphospho-sugar transferases"/>
    <property type="match status" value="1"/>
</dbReference>
<dbReference type="InterPro" id="IPR050065">
    <property type="entry name" value="GlmU-like"/>
</dbReference>
<organism evidence="4 5">
    <name type="scientific">Ramlibacter pallidus</name>
    <dbReference type="NCBI Taxonomy" id="2780087"/>
    <lineage>
        <taxon>Bacteria</taxon>
        <taxon>Pseudomonadati</taxon>
        <taxon>Pseudomonadota</taxon>
        <taxon>Betaproteobacteria</taxon>
        <taxon>Burkholderiales</taxon>
        <taxon>Comamonadaceae</taxon>
        <taxon>Ramlibacter</taxon>
    </lineage>
</organism>
<dbReference type="CDD" id="cd06422">
    <property type="entry name" value="NTP_transferase_like_1"/>
    <property type="match status" value="1"/>
</dbReference>
<proteinExistence type="predicted"/>
<keyword evidence="5" id="KW-1185">Reference proteome</keyword>
<evidence type="ECO:0000256" key="1">
    <source>
        <dbReference type="ARBA" id="ARBA00022679"/>
    </source>
</evidence>
<dbReference type="InterPro" id="IPR005835">
    <property type="entry name" value="NTP_transferase_dom"/>
</dbReference>
<evidence type="ECO:0000259" key="3">
    <source>
        <dbReference type="Pfam" id="PF00483"/>
    </source>
</evidence>
<sequence>MVLAAGRGERMRPLTDTCPKPLLKVQGKPLMEWHLDALGRGGFRDVVVNTAWLGEQIEDRYGHETAEGVRLAYSHEGRDFGGALETAGGIARALPQLAEVFWIVAGDVYMPGFLFTRAAYDRFADSGKLAHLWLVPNPEHNPGGDFGLSPAGLALNATGERYTYSTCALLRAGLFEGLPAGNPQGEKAKLAPLLRAAMDRGQVSAELYHGPWTDVGTPERLAALNHAK</sequence>
<feature type="domain" description="Nucleotidyl transferase" evidence="3">
    <location>
        <begin position="1"/>
        <end position="112"/>
    </location>
</feature>
<keyword evidence="2" id="KW-0548">Nucleotidyltransferase</keyword>
<keyword evidence="1" id="KW-0808">Transferase</keyword>
<evidence type="ECO:0000313" key="4">
    <source>
        <dbReference type="EMBL" id="MBE7367456.1"/>
    </source>
</evidence>
<evidence type="ECO:0000256" key="2">
    <source>
        <dbReference type="ARBA" id="ARBA00022695"/>
    </source>
</evidence>
<dbReference type="Gene3D" id="3.90.550.10">
    <property type="entry name" value="Spore Coat Polysaccharide Biosynthesis Protein SpsA, Chain A"/>
    <property type="match status" value="1"/>
</dbReference>
<comment type="caution">
    <text evidence="4">The sequence shown here is derived from an EMBL/GenBank/DDBJ whole genome shotgun (WGS) entry which is preliminary data.</text>
</comment>
<dbReference type="NCBIfam" id="NF045761">
    <property type="entry name" value="NAMPUrTaseMurU"/>
    <property type="match status" value="1"/>
</dbReference>
<dbReference type="EMBL" id="JADDIV010000002">
    <property type="protein sequence ID" value="MBE7367456.1"/>
    <property type="molecule type" value="Genomic_DNA"/>
</dbReference>
<dbReference type="Pfam" id="PF00483">
    <property type="entry name" value="NTP_transferase"/>
    <property type="match status" value="1"/>
</dbReference>
<dbReference type="PANTHER" id="PTHR43584">
    <property type="entry name" value="NUCLEOTIDYL TRANSFERASE"/>
    <property type="match status" value="1"/>
</dbReference>
<dbReference type="Proteomes" id="UP000806285">
    <property type="component" value="Unassembled WGS sequence"/>
</dbReference>
<protein>
    <submittedName>
        <fullName evidence="4">Nucleotidyltransferase family protein</fullName>
    </submittedName>
</protein>
<dbReference type="PANTHER" id="PTHR43584:SF8">
    <property type="entry name" value="N-ACETYLMURAMATE ALPHA-1-PHOSPHATE URIDYLYLTRANSFERASE"/>
    <property type="match status" value="1"/>
</dbReference>
<accession>A0ABR9S1T1</accession>
<dbReference type="InterPro" id="IPR054790">
    <property type="entry name" value="MurU"/>
</dbReference>
<dbReference type="InterPro" id="IPR029044">
    <property type="entry name" value="Nucleotide-diphossugar_trans"/>
</dbReference>
<evidence type="ECO:0000313" key="5">
    <source>
        <dbReference type="Proteomes" id="UP000806285"/>
    </source>
</evidence>
<name>A0ABR9S1T1_9BURK</name>
<gene>
    <name evidence="4" type="ORF">IM787_07760</name>
</gene>